<feature type="domain" description="Polyphosphate kinase middle" evidence="8">
    <location>
        <begin position="126"/>
        <end position="308"/>
    </location>
</feature>
<evidence type="ECO:0000259" key="10">
    <source>
        <dbReference type="Pfam" id="PF13090"/>
    </source>
</evidence>
<feature type="binding site" evidence="6">
    <location>
        <position position="409"/>
    </location>
    <ligand>
        <name>Mg(2+)</name>
        <dbReference type="ChEBI" id="CHEBI:18420"/>
    </ligand>
</feature>
<dbReference type="KEGG" id="tti:THITH_09995"/>
<dbReference type="PIRSF" id="PIRSF015589">
    <property type="entry name" value="PP_kinase"/>
    <property type="match status" value="1"/>
</dbReference>
<dbReference type="Gene3D" id="3.30.870.10">
    <property type="entry name" value="Endonuclease Chain A"/>
    <property type="match status" value="2"/>
</dbReference>
<dbReference type="RefSeq" id="WP_006748312.1">
    <property type="nucleotide sequence ID" value="NZ_CP007029.1"/>
</dbReference>
<dbReference type="GO" id="GO:0046872">
    <property type="term" value="F:metal ion binding"/>
    <property type="evidence" value="ECO:0007669"/>
    <property type="project" value="UniProtKB-KW"/>
</dbReference>
<feature type="binding site" evidence="6">
    <location>
        <position position="379"/>
    </location>
    <ligand>
        <name>Mg(2+)</name>
        <dbReference type="ChEBI" id="CHEBI:18420"/>
    </ligand>
</feature>
<accession>W0DIU0</accession>
<dbReference type="HOGENOM" id="CLU_009678_5_0_6"/>
<evidence type="ECO:0000259" key="9">
    <source>
        <dbReference type="Pfam" id="PF13089"/>
    </source>
</evidence>
<dbReference type="SUPFAM" id="SSF143724">
    <property type="entry name" value="PHP14-like"/>
    <property type="match status" value="1"/>
</dbReference>
<dbReference type="NCBIfam" id="NF003921">
    <property type="entry name" value="PRK05443.2-2"/>
    <property type="match status" value="1"/>
</dbReference>
<comment type="function">
    <text evidence="6 7">Catalyzes the reversible transfer of the terminal phosphate of ATP to form a long-chain polyphosphate (polyP).</text>
</comment>
<evidence type="ECO:0000256" key="5">
    <source>
        <dbReference type="ARBA" id="ARBA00022840"/>
    </source>
</evidence>
<keyword evidence="2 6" id="KW-0808">Transferase</keyword>
<comment type="PTM">
    <text evidence="6 7">An intermediate of this reaction is the autophosphorylated ppk in which a phosphate is covalently linked to a histidine residue through a N-P bond.</text>
</comment>
<evidence type="ECO:0000259" key="8">
    <source>
        <dbReference type="Pfam" id="PF02503"/>
    </source>
</evidence>
<feature type="domain" description="Polyphosphate kinase N-terminal" evidence="9">
    <location>
        <begin position="12"/>
        <end position="117"/>
    </location>
</feature>
<keyword evidence="6" id="KW-0479">Metal-binding</keyword>
<dbReference type="NCBIfam" id="NF003917">
    <property type="entry name" value="PRK05443.1-1"/>
    <property type="match status" value="1"/>
</dbReference>
<dbReference type="SUPFAM" id="SSF140356">
    <property type="entry name" value="PPK N-terminal domain-like"/>
    <property type="match status" value="1"/>
</dbReference>
<evidence type="ECO:0000256" key="4">
    <source>
        <dbReference type="ARBA" id="ARBA00022777"/>
    </source>
</evidence>
<comment type="catalytic activity">
    <reaction evidence="6 7">
        <text>[phosphate](n) + ATP = [phosphate](n+1) + ADP</text>
        <dbReference type="Rhea" id="RHEA:19573"/>
        <dbReference type="Rhea" id="RHEA-COMP:9859"/>
        <dbReference type="Rhea" id="RHEA-COMP:14280"/>
        <dbReference type="ChEBI" id="CHEBI:16838"/>
        <dbReference type="ChEBI" id="CHEBI:30616"/>
        <dbReference type="ChEBI" id="CHEBI:456216"/>
        <dbReference type="EC" id="2.7.4.1"/>
    </reaction>
</comment>
<dbReference type="InterPro" id="IPR036830">
    <property type="entry name" value="PP_kinase_middle_dom_sf"/>
</dbReference>
<dbReference type="GO" id="GO:0006799">
    <property type="term" value="P:polyphosphate biosynthetic process"/>
    <property type="evidence" value="ECO:0007669"/>
    <property type="project" value="UniProtKB-UniRule"/>
</dbReference>
<dbReference type="InterPro" id="IPR036832">
    <property type="entry name" value="PPK_N_dom_sf"/>
</dbReference>
<dbReference type="Gene3D" id="3.30.1840.10">
    <property type="entry name" value="Polyphosphate kinase middle domain"/>
    <property type="match status" value="1"/>
</dbReference>
<gene>
    <name evidence="6" type="primary">ppk</name>
    <name evidence="12" type="ORF">THITH_09995</name>
</gene>
<dbReference type="PANTHER" id="PTHR30218">
    <property type="entry name" value="POLYPHOSPHATE KINASE"/>
    <property type="match status" value="1"/>
</dbReference>
<dbReference type="NCBIfam" id="NF003918">
    <property type="entry name" value="PRK05443.1-2"/>
    <property type="match status" value="1"/>
</dbReference>
<name>W0DIU0_9GAMM</name>
<evidence type="ECO:0000256" key="7">
    <source>
        <dbReference type="RuleBase" id="RU003800"/>
    </source>
</evidence>
<feature type="binding site" evidence="6">
    <location>
        <position position="50"/>
    </location>
    <ligand>
        <name>ATP</name>
        <dbReference type="ChEBI" id="CHEBI:30616"/>
    </ligand>
</feature>
<dbReference type="Pfam" id="PF02503">
    <property type="entry name" value="PP_kinase"/>
    <property type="match status" value="1"/>
</dbReference>
<dbReference type="STRING" id="713585.THITH_09995"/>
<dbReference type="InterPro" id="IPR041108">
    <property type="entry name" value="PP_kinase_C_1"/>
</dbReference>
<dbReference type="Pfam" id="PF13090">
    <property type="entry name" value="PP_kinase_C"/>
    <property type="match status" value="1"/>
</dbReference>
<dbReference type="OrthoDB" id="9761456at2"/>
<dbReference type="InterPro" id="IPR025200">
    <property type="entry name" value="PPK_C_dom2"/>
</dbReference>
<evidence type="ECO:0000313" key="12">
    <source>
        <dbReference type="EMBL" id="AHE98529.1"/>
    </source>
</evidence>
<evidence type="ECO:0000256" key="1">
    <source>
        <dbReference type="ARBA" id="ARBA00022553"/>
    </source>
</evidence>
<dbReference type="InterPro" id="IPR003414">
    <property type="entry name" value="PP_kinase"/>
</dbReference>
<keyword evidence="13" id="KW-1185">Reference proteome</keyword>
<dbReference type="GO" id="GO:0005524">
    <property type="term" value="F:ATP binding"/>
    <property type="evidence" value="ECO:0007669"/>
    <property type="project" value="UniProtKB-KW"/>
</dbReference>
<dbReference type="Gene3D" id="1.20.58.310">
    <property type="entry name" value="Polyphosphate kinase N-terminal domain"/>
    <property type="match status" value="1"/>
</dbReference>
<dbReference type="InterPro" id="IPR025198">
    <property type="entry name" value="PPK_N_dom"/>
</dbReference>
<evidence type="ECO:0000259" key="11">
    <source>
        <dbReference type="Pfam" id="PF17941"/>
    </source>
</evidence>
<keyword evidence="5 6" id="KW-0067">ATP-binding</keyword>
<feature type="binding site" evidence="6">
    <location>
        <position position="472"/>
    </location>
    <ligand>
        <name>ATP</name>
        <dbReference type="ChEBI" id="CHEBI:30616"/>
    </ligand>
</feature>
<evidence type="ECO:0000313" key="13">
    <source>
        <dbReference type="Proteomes" id="UP000005289"/>
    </source>
</evidence>
<feature type="binding site" evidence="6">
    <location>
        <position position="568"/>
    </location>
    <ligand>
        <name>ATP</name>
        <dbReference type="ChEBI" id="CHEBI:30616"/>
    </ligand>
</feature>
<protein>
    <recommendedName>
        <fullName evidence="6 7">Polyphosphate kinase</fullName>
        <ecNumber evidence="6 7">2.7.4.1</ecNumber>
    </recommendedName>
    <alternativeName>
        <fullName evidence="6">ATP-polyphosphate phosphotransferase</fullName>
    </alternativeName>
    <alternativeName>
        <fullName evidence="6">Polyphosphoric acid kinase</fullName>
    </alternativeName>
</protein>
<comment type="cofactor">
    <cofactor evidence="6">
        <name>Mg(2+)</name>
        <dbReference type="ChEBI" id="CHEBI:18420"/>
    </cofactor>
</comment>
<keyword evidence="4 6" id="KW-0418">Kinase</keyword>
<keyword evidence="3 6" id="KW-0547">Nucleotide-binding</keyword>
<dbReference type="EMBL" id="CP007029">
    <property type="protein sequence ID" value="AHE98529.1"/>
    <property type="molecule type" value="Genomic_DNA"/>
</dbReference>
<dbReference type="GO" id="GO:0008976">
    <property type="term" value="F:polyphosphate kinase activity"/>
    <property type="evidence" value="ECO:0007669"/>
    <property type="project" value="UniProtKB-UniRule"/>
</dbReference>
<dbReference type="SUPFAM" id="SSF56024">
    <property type="entry name" value="Phospholipase D/nuclease"/>
    <property type="match status" value="2"/>
</dbReference>
<dbReference type="NCBIfam" id="TIGR03705">
    <property type="entry name" value="poly_P_kin"/>
    <property type="match status" value="1"/>
</dbReference>
<dbReference type="Proteomes" id="UP000005289">
    <property type="component" value="Chromosome"/>
</dbReference>
<evidence type="ECO:0000256" key="6">
    <source>
        <dbReference type="HAMAP-Rule" id="MF_00347"/>
    </source>
</evidence>
<dbReference type="HAMAP" id="MF_00347">
    <property type="entry name" value="Polyphosphate_kinase"/>
    <property type="match status" value="1"/>
</dbReference>
<keyword evidence="6" id="KW-0460">Magnesium</keyword>
<dbReference type="CDD" id="cd09168">
    <property type="entry name" value="PLDc_PaPPK1_C2_like"/>
    <property type="match status" value="1"/>
</dbReference>
<keyword evidence="1 6" id="KW-0597">Phosphoprotein</keyword>
<dbReference type="InterPro" id="IPR024953">
    <property type="entry name" value="PP_kinase_middle"/>
</dbReference>
<feature type="domain" description="Polyphosphate kinase C-terminal" evidence="10">
    <location>
        <begin position="507"/>
        <end position="680"/>
    </location>
</feature>
<organism evidence="12 13">
    <name type="scientific">Thioalkalivibrio paradoxus ARh 1</name>
    <dbReference type="NCBI Taxonomy" id="713585"/>
    <lineage>
        <taxon>Bacteria</taxon>
        <taxon>Pseudomonadati</taxon>
        <taxon>Pseudomonadota</taxon>
        <taxon>Gammaproteobacteria</taxon>
        <taxon>Chromatiales</taxon>
        <taxon>Ectothiorhodospiraceae</taxon>
        <taxon>Thioalkalivibrio</taxon>
    </lineage>
</organism>
<dbReference type="Pfam" id="PF17941">
    <property type="entry name" value="PP_kinase_C_1"/>
    <property type="match status" value="1"/>
</dbReference>
<reference evidence="12 13" key="1">
    <citation type="submission" date="2013-12" db="EMBL/GenBank/DDBJ databases">
        <authorList>
            <consortium name="DOE Joint Genome Institute"/>
            <person name="Muyzer G."/>
            <person name="Huntemann M."/>
            <person name="Han J."/>
            <person name="Chen A."/>
            <person name="Kyrpides N."/>
            <person name="Mavromatis K."/>
            <person name="Markowitz V."/>
            <person name="Palaniappan K."/>
            <person name="Ivanova N."/>
            <person name="Schaumberg A."/>
            <person name="Pati A."/>
            <person name="Liolios K."/>
            <person name="Nordberg H.P."/>
            <person name="Cantor M.N."/>
            <person name="Hua S.X."/>
            <person name="Woyke T."/>
        </authorList>
    </citation>
    <scope>NUCLEOTIDE SEQUENCE [LARGE SCALE GENOMIC DNA]</scope>
    <source>
        <strain evidence="12 13">ARh 1</strain>
    </source>
</reference>
<dbReference type="Pfam" id="PF13089">
    <property type="entry name" value="PP_kinase_N"/>
    <property type="match status" value="1"/>
</dbReference>
<evidence type="ECO:0000256" key="3">
    <source>
        <dbReference type="ARBA" id="ARBA00022741"/>
    </source>
</evidence>
<sequence length="691" mass="78458">MNAVDLSNPELYLNRELSLLEFNRRVLELALDERFPLLERLRFLCISSTNLDEFFEVRVGSLRQQVALNVQTPGPDGLSAQEQLAKISVGAHELVAEQYRTLNEVLIPALAEQEIRFIRRTHWTEEQQRWLRSFFQEQLQPVLSPIGLDPAHPFPRILNKSLNFIVTLRGKDAFGRESRRAVVQAPRSLPRVVRLPREVAGGDNDFVFLSSILHAHVNELFQGMKVTGCYQFRLTRNSDLFVREEEIDDLLNALEGELPQRNYGEAVRLEIADNCPEDDARFLLAHFHLTDDELYQVHGLVNLNRLMAVHDLVDRADLKFPPFIPSLPKAHGSGSIFDAIRQQELLLHHPYESFMPVVEFIRQAARDPDVLAIKQTLYRTGTRSQLVELLIEAAQAGKEVTVVIELRARFDEEANIELANRMQDAGVHITYGVVGYKTHAKMALVVRRDNDQITRYAHLGTGNYHAGTAKAYTDYGLLTADPVITEDVHRVFQQLTGLGRVSKLRNLLQAPFTLHPSIIDRIERETAIAVAGKPALIAARMNSLIEPGVIQALYRASSAGVQVKLLVRGICCLRPGVPGVSESIEVRSVLGRFLEHSRVFYFGNDGQPELYMSSADWMPRNFFRRVEVAFPIKDPKLRDRVAEESMFCYMRDTCSAWVLQKDGSYQRQQPPPGEPRYSAQEDLLEKLANKS</sequence>
<dbReference type="GO" id="GO:0009358">
    <property type="term" value="C:polyphosphate kinase complex"/>
    <property type="evidence" value="ECO:0007669"/>
    <property type="project" value="InterPro"/>
</dbReference>
<evidence type="ECO:0000256" key="2">
    <source>
        <dbReference type="ARBA" id="ARBA00022679"/>
    </source>
</evidence>
<dbReference type="CDD" id="cd09165">
    <property type="entry name" value="PLDc_PaPPK1_C1_like"/>
    <property type="match status" value="1"/>
</dbReference>
<dbReference type="AlphaFoldDB" id="W0DIU0"/>
<feature type="active site" description="Phosphohistidine intermediate" evidence="6">
    <location>
        <position position="439"/>
    </location>
</feature>
<proteinExistence type="inferred from homology"/>
<comment type="similarity">
    <text evidence="6 7">Belongs to the polyphosphate kinase 1 (PPK1) family.</text>
</comment>
<dbReference type="EC" id="2.7.4.1" evidence="6 7"/>
<dbReference type="PANTHER" id="PTHR30218:SF0">
    <property type="entry name" value="POLYPHOSPHATE KINASE"/>
    <property type="match status" value="1"/>
</dbReference>
<feature type="binding site" evidence="6">
    <location>
        <position position="596"/>
    </location>
    <ligand>
        <name>ATP</name>
        <dbReference type="ChEBI" id="CHEBI:30616"/>
    </ligand>
</feature>
<feature type="domain" description="Polyphosphate kinase C-terminal" evidence="11">
    <location>
        <begin position="335"/>
        <end position="498"/>
    </location>
</feature>